<feature type="domain" description="ABC transmembrane type-1" evidence="8">
    <location>
        <begin position="97"/>
        <end position="327"/>
    </location>
</feature>
<reference evidence="9 10" key="2">
    <citation type="submission" date="2015-10" db="EMBL/GenBank/DDBJ databases">
        <title>Draft Genome Sequence of Prosthecomicrobium hirschii ATCC 27832.</title>
        <authorList>
            <person name="Daniel J."/>
            <person name="Givan S.A."/>
            <person name="Brun Y.V."/>
            <person name="Brown P.J."/>
        </authorList>
    </citation>
    <scope>NUCLEOTIDE SEQUENCE [LARGE SCALE GENOMIC DNA]</scope>
    <source>
        <strain evidence="9 10">16</strain>
    </source>
</reference>
<dbReference type="STRING" id="665126.ABB55_02790"/>
<comment type="caution">
    <text evidence="9">The sequence shown here is derived from an EMBL/GenBank/DDBJ whole genome shotgun (WGS) entry which is preliminary data.</text>
</comment>
<comment type="subcellular location">
    <subcellularLocation>
        <location evidence="1 7">Cell membrane</location>
        <topology evidence="1 7">Multi-pass membrane protein</topology>
    </subcellularLocation>
</comment>
<accession>A0A0P6VWE2</accession>
<protein>
    <recommendedName>
        <fullName evidence="8">ABC transmembrane type-1 domain-containing protein</fullName>
    </recommendedName>
</protein>
<gene>
    <name evidence="9" type="ORF">ABB55_02790</name>
</gene>
<evidence type="ECO:0000313" key="9">
    <source>
        <dbReference type="EMBL" id="KPL55636.1"/>
    </source>
</evidence>
<keyword evidence="5 7" id="KW-1133">Transmembrane helix</keyword>
<keyword evidence="10" id="KW-1185">Reference proteome</keyword>
<dbReference type="PANTHER" id="PTHR43163">
    <property type="entry name" value="DIPEPTIDE TRANSPORT SYSTEM PERMEASE PROTEIN DPPB-RELATED"/>
    <property type="match status" value="1"/>
</dbReference>
<evidence type="ECO:0000256" key="6">
    <source>
        <dbReference type="ARBA" id="ARBA00023136"/>
    </source>
</evidence>
<dbReference type="Gene3D" id="1.10.3720.10">
    <property type="entry name" value="MetI-like"/>
    <property type="match status" value="1"/>
</dbReference>
<dbReference type="GO" id="GO:0005886">
    <property type="term" value="C:plasma membrane"/>
    <property type="evidence" value="ECO:0007669"/>
    <property type="project" value="UniProtKB-SubCell"/>
</dbReference>
<feature type="transmembrane region" description="Helical" evidence="7">
    <location>
        <begin position="258"/>
        <end position="284"/>
    </location>
</feature>
<feature type="transmembrane region" description="Helical" evidence="7">
    <location>
        <begin position="103"/>
        <end position="122"/>
    </location>
</feature>
<evidence type="ECO:0000256" key="7">
    <source>
        <dbReference type="RuleBase" id="RU363032"/>
    </source>
</evidence>
<evidence type="ECO:0000313" key="10">
    <source>
        <dbReference type="Proteomes" id="UP000048984"/>
    </source>
</evidence>
<dbReference type="InterPro" id="IPR035906">
    <property type="entry name" value="MetI-like_sf"/>
</dbReference>
<keyword evidence="6 7" id="KW-0472">Membrane</keyword>
<evidence type="ECO:0000256" key="5">
    <source>
        <dbReference type="ARBA" id="ARBA00022989"/>
    </source>
</evidence>
<name>A0A0P6VWE2_9HYPH</name>
<sequence>MTVLGPILFRLIAFVPQLLGVILVSFLLLKLIPGDPAPMMLGPLATTEAIAKLRAELGLDQALPVQLWQYLVRLAHGDLGRSWQTTNPVLTDLAIRIPATLELVTLGLALALAIGVPLGLAAGRNAHGRVARLADGYGLGAGAMPDFWIALLLIYVFYTLLGWAPPPLGRLDFAVLPPDRITGSYLIDALIAGDGATALAALGQLALPVATLGLTSAVPILKMTRTTVERLQDSDFVRFADAKGLSPARVSAHVLRNALPSVVTVVGTLYGTLLGGAVLIEVVFSWGGAGQYAVSAVLNADINAALGFVVVTAALSLAVHLAVDLISFALDPRLRLT</sequence>
<comment type="similarity">
    <text evidence="7">Belongs to the binding-protein-dependent transport system permease family.</text>
</comment>
<evidence type="ECO:0000259" key="8">
    <source>
        <dbReference type="PROSITE" id="PS50928"/>
    </source>
</evidence>
<dbReference type="CDD" id="cd06261">
    <property type="entry name" value="TM_PBP2"/>
    <property type="match status" value="1"/>
</dbReference>
<dbReference type="EMBL" id="LJYW01000001">
    <property type="protein sequence ID" value="KPL55636.1"/>
    <property type="molecule type" value="Genomic_DNA"/>
</dbReference>
<dbReference type="GO" id="GO:0071916">
    <property type="term" value="F:dipeptide transmembrane transporter activity"/>
    <property type="evidence" value="ECO:0007669"/>
    <property type="project" value="TreeGrafter"/>
</dbReference>
<feature type="transmembrane region" description="Helical" evidence="7">
    <location>
        <begin position="143"/>
        <end position="164"/>
    </location>
</feature>
<dbReference type="AlphaFoldDB" id="A0A0P6VWE2"/>
<feature type="transmembrane region" description="Helical" evidence="7">
    <location>
        <begin position="198"/>
        <end position="221"/>
    </location>
</feature>
<dbReference type="Pfam" id="PF19300">
    <property type="entry name" value="BPD_transp_1_N"/>
    <property type="match status" value="1"/>
</dbReference>
<dbReference type="SUPFAM" id="SSF161098">
    <property type="entry name" value="MetI-like"/>
    <property type="match status" value="1"/>
</dbReference>
<evidence type="ECO:0000256" key="1">
    <source>
        <dbReference type="ARBA" id="ARBA00004651"/>
    </source>
</evidence>
<dbReference type="Proteomes" id="UP000048984">
    <property type="component" value="Unassembled WGS sequence"/>
</dbReference>
<dbReference type="PANTHER" id="PTHR43163:SF6">
    <property type="entry name" value="DIPEPTIDE TRANSPORT SYSTEM PERMEASE PROTEIN DPPB-RELATED"/>
    <property type="match status" value="1"/>
</dbReference>
<dbReference type="InterPro" id="IPR045621">
    <property type="entry name" value="BPD_transp_1_N"/>
</dbReference>
<dbReference type="RefSeq" id="WP_054361804.1">
    <property type="nucleotide sequence ID" value="NZ_LJYW01000001.1"/>
</dbReference>
<dbReference type="Pfam" id="PF00528">
    <property type="entry name" value="BPD_transp_1"/>
    <property type="match status" value="1"/>
</dbReference>
<keyword evidence="3" id="KW-1003">Cell membrane</keyword>
<reference evidence="9 10" key="1">
    <citation type="submission" date="2015-09" db="EMBL/GenBank/DDBJ databases">
        <authorList>
            <person name="Jackson K.R."/>
            <person name="Lunt B.L."/>
            <person name="Fisher J.N.B."/>
            <person name="Gardner A.V."/>
            <person name="Bailey M.E."/>
            <person name="Deus L.M."/>
            <person name="Earl A.S."/>
            <person name="Gibby P.D."/>
            <person name="Hartmann K.A."/>
            <person name="Liu J.E."/>
            <person name="Manci A.M."/>
            <person name="Nielsen D.A."/>
            <person name="Solomon M.B."/>
            <person name="Breakwell D.P."/>
            <person name="Burnett S.H."/>
            <person name="Grose J.H."/>
        </authorList>
    </citation>
    <scope>NUCLEOTIDE SEQUENCE [LARGE SCALE GENOMIC DNA]</scope>
    <source>
        <strain evidence="9 10">16</strain>
    </source>
</reference>
<keyword evidence="4 7" id="KW-0812">Transmembrane</keyword>
<keyword evidence="2 7" id="KW-0813">Transport</keyword>
<dbReference type="PROSITE" id="PS50928">
    <property type="entry name" value="ABC_TM1"/>
    <property type="match status" value="1"/>
</dbReference>
<evidence type="ECO:0000256" key="4">
    <source>
        <dbReference type="ARBA" id="ARBA00022692"/>
    </source>
</evidence>
<feature type="transmembrane region" description="Helical" evidence="7">
    <location>
        <begin position="304"/>
        <end position="330"/>
    </location>
</feature>
<feature type="transmembrane region" description="Helical" evidence="7">
    <location>
        <begin position="7"/>
        <end position="32"/>
    </location>
</feature>
<evidence type="ECO:0000256" key="2">
    <source>
        <dbReference type="ARBA" id="ARBA00022448"/>
    </source>
</evidence>
<proteinExistence type="inferred from homology"/>
<evidence type="ECO:0000256" key="3">
    <source>
        <dbReference type="ARBA" id="ARBA00022475"/>
    </source>
</evidence>
<organism evidence="9 10">
    <name type="scientific">Prosthecodimorpha hirschii</name>
    <dbReference type="NCBI Taxonomy" id="665126"/>
    <lineage>
        <taxon>Bacteria</taxon>
        <taxon>Pseudomonadati</taxon>
        <taxon>Pseudomonadota</taxon>
        <taxon>Alphaproteobacteria</taxon>
        <taxon>Hyphomicrobiales</taxon>
        <taxon>Ancalomicrobiaceae</taxon>
        <taxon>Prosthecodimorpha</taxon>
    </lineage>
</organism>
<dbReference type="InterPro" id="IPR000515">
    <property type="entry name" value="MetI-like"/>
</dbReference>